<reference evidence="3 4" key="1">
    <citation type="journal article" date="2022" name="G3 (Bethesda)">
        <title>Whole-genome sequence and methylome profiling of the almond [Prunus dulcis (Mill.) D.A. Webb] cultivar 'Nonpareil'.</title>
        <authorList>
            <person name="D'Amico-Willman K.M."/>
            <person name="Ouma W.Z."/>
            <person name="Meulia T."/>
            <person name="Sideli G.M."/>
            <person name="Gradziel T.M."/>
            <person name="Fresnedo-Ramirez J."/>
        </authorList>
    </citation>
    <scope>NUCLEOTIDE SEQUENCE [LARGE SCALE GENOMIC DNA]</scope>
    <source>
        <strain evidence="3">Clone GOH B32 T37-40</strain>
    </source>
</reference>
<evidence type="ECO:0000313" key="4">
    <source>
        <dbReference type="Proteomes" id="UP001054821"/>
    </source>
</evidence>
<dbReference type="InterPro" id="IPR000157">
    <property type="entry name" value="TIR_dom"/>
</dbReference>
<dbReference type="PROSITE" id="PS50104">
    <property type="entry name" value="TIR"/>
    <property type="match status" value="1"/>
</dbReference>
<dbReference type="EMBL" id="JAJFAZ020000006">
    <property type="protein sequence ID" value="KAI5322076.1"/>
    <property type="molecule type" value="Genomic_DNA"/>
</dbReference>
<dbReference type="Proteomes" id="UP001054821">
    <property type="component" value="Chromosome 6"/>
</dbReference>
<protein>
    <recommendedName>
        <fullName evidence="2">TIR domain-containing protein</fullName>
    </recommendedName>
</protein>
<dbReference type="InterPro" id="IPR035897">
    <property type="entry name" value="Toll_tir_struct_dom_sf"/>
</dbReference>
<gene>
    <name evidence="3" type="ORF">L3X38_031148</name>
</gene>
<proteinExistence type="predicted"/>
<dbReference type="PANTHER" id="PTHR32009:SF154">
    <property type="entry name" value="TIR DOMAIN-CONTAINING PROTEIN"/>
    <property type="match status" value="1"/>
</dbReference>
<feature type="domain" description="TIR" evidence="2">
    <location>
        <begin position="1"/>
        <end position="142"/>
    </location>
</feature>
<sequence>MARFGEQEASSSSSSPTRCCYNVFLSFRGEDTRRAFTDQLYTAFVEWCLDELVLILKQKRISDHVVLLVFYNVDPSHMRHQTGSVGEAFARHEENQQSPNKVKQWRAALREVADLAGMVLQNQANGYESKFVKQIVKVVDEN</sequence>
<dbReference type="SMART" id="SM00255">
    <property type="entry name" value="TIR"/>
    <property type="match status" value="1"/>
</dbReference>
<evidence type="ECO:0000313" key="3">
    <source>
        <dbReference type="EMBL" id="KAI5322076.1"/>
    </source>
</evidence>
<dbReference type="SUPFAM" id="SSF52200">
    <property type="entry name" value="Toll/Interleukin receptor TIR domain"/>
    <property type="match status" value="1"/>
</dbReference>
<keyword evidence="1" id="KW-0520">NAD</keyword>
<dbReference type="Gene3D" id="3.40.50.10140">
    <property type="entry name" value="Toll/interleukin-1 receptor homology (TIR) domain"/>
    <property type="match status" value="2"/>
</dbReference>
<name>A0AAD4VCT4_PRUDU</name>
<evidence type="ECO:0000256" key="1">
    <source>
        <dbReference type="ARBA" id="ARBA00023027"/>
    </source>
</evidence>
<comment type="caution">
    <text evidence="3">The sequence shown here is derived from an EMBL/GenBank/DDBJ whole genome shotgun (WGS) entry which is preliminary data.</text>
</comment>
<dbReference type="PANTHER" id="PTHR32009">
    <property type="entry name" value="TMV RESISTANCE PROTEIN N-LIKE"/>
    <property type="match status" value="1"/>
</dbReference>
<dbReference type="GO" id="GO:0007165">
    <property type="term" value="P:signal transduction"/>
    <property type="evidence" value="ECO:0007669"/>
    <property type="project" value="InterPro"/>
</dbReference>
<keyword evidence="4" id="KW-1185">Reference proteome</keyword>
<evidence type="ECO:0000259" key="2">
    <source>
        <dbReference type="PROSITE" id="PS50104"/>
    </source>
</evidence>
<dbReference type="Pfam" id="PF01582">
    <property type="entry name" value="TIR"/>
    <property type="match status" value="1"/>
</dbReference>
<organism evidence="3 4">
    <name type="scientific">Prunus dulcis</name>
    <name type="common">Almond</name>
    <name type="synonym">Amygdalus dulcis</name>
    <dbReference type="NCBI Taxonomy" id="3755"/>
    <lineage>
        <taxon>Eukaryota</taxon>
        <taxon>Viridiplantae</taxon>
        <taxon>Streptophyta</taxon>
        <taxon>Embryophyta</taxon>
        <taxon>Tracheophyta</taxon>
        <taxon>Spermatophyta</taxon>
        <taxon>Magnoliopsida</taxon>
        <taxon>eudicotyledons</taxon>
        <taxon>Gunneridae</taxon>
        <taxon>Pentapetalae</taxon>
        <taxon>rosids</taxon>
        <taxon>fabids</taxon>
        <taxon>Rosales</taxon>
        <taxon>Rosaceae</taxon>
        <taxon>Amygdaloideae</taxon>
        <taxon>Amygdaleae</taxon>
        <taxon>Prunus</taxon>
    </lineage>
</organism>
<accession>A0AAD4VCT4</accession>
<dbReference type="AlphaFoldDB" id="A0AAD4VCT4"/>